<evidence type="ECO:0000313" key="12">
    <source>
        <dbReference type="Proteomes" id="UP000007564"/>
    </source>
</evidence>
<comment type="similarity">
    <text evidence="2">Belongs to the PpiC/parvulin rotamase family.</text>
</comment>
<dbReference type="GeneID" id="56477714"/>
<dbReference type="PANTHER" id="PTHR47245">
    <property type="entry name" value="PEPTIDYLPROLYL ISOMERASE"/>
    <property type="match status" value="1"/>
</dbReference>
<protein>
    <recommendedName>
        <fullName evidence="3">peptidylprolyl isomerase</fullName>
        <ecNumber evidence="3">5.2.1.8</ecNumber>
    </recommendedName>
</protein>
<dbReference type="SMR" id="A0A0C6PA49"/>
<gene>
    <name evidence="11" type="ORF">BN112_4612</name>
</gene>
<keyword evidence="5 7" id="KW-0697">Rotamase</keyword>
<evidence type="ECO:0000256" key="6">
    <source>
        <dbReference type="ARBA" id="ARBA00023235"/>
    </source>
</evidence>
<evidence type="ECO:0000256" key="4">
    <source>
        <dbReference type="ARBA" id="ARBA00022729"/>
    </source>
</evidence>
<dbReference type="PANTHER" id="PTHR47245:SF1">
    <property type="entry name" value="FOLDASE PROTEIN PRSA"/>
    <property type="match status" value="1"/>
</dbReference>
<dbReference type="KEGG" id="bbh:BN112_4612"/>
<keyword evidence="4 9" id="KW-0732">Signal</keyword>
<feature type="chain" id="PRO_5007763746" description="peptidylprolyl isomerase" evidence="9">
    <location>
        <begin position="20"/>
        <end position="258"/>
    </location>
</feature>
<accession>A0A0C6PA49</accession>
<name>A0A0C6PA49_BORBO</name>
<dbReference type="RefSeq" id="WP_003813874.1">
    <property type="nucleotide sequence ID" value="NC_019382.1"/>
</dbReference>
<evidence type="ECO:0000256" key="8">
    <source>
        <dbReference type="SAM" id="MobiDB-lite"/>
    </source>
</evidence>
<feature type="region of interest" description="Disordered" evidence="8">
    <location>
        <begin position="158"/>
        <end position="178"/>
    </location>
</feature>
<organism evidence="11 12">
    <name type="scientific">Bordetella bronchiseptica 253</name>
    <dbReference type="NCBI Taxonomy" id="568707"/>
    <lineage>
        <taxon>Bacteria</taxon>
        <taxon>Pseudomonadati</taxon>
        <taxon>Pseudomonadota</taxon>
        <taxon>Betaproteobacteria</taxon>
        <taxon>Burkholderiales</taxon>
        <taxon>Alcaligenaceae</taxon>
        <taxon>Bordetella</taxon>
    </lineage>
</organism>
<dbReference type="PROSITE" id="PS01096">
    <property type="entry name" value="PPIC_PPIASE_1"/>
    <property type="match status" value="1"/>
</dbReference>
<dbReference type="InterPro" id="IPR050245">
    <property type="entry name" value="PrsA_foldase"/>
</dbReference>
<proteinExistence type="inferred from homology"/>
<reference evidence="11 12" key="1">
    <citation type="journal article" date="2012" name="BMC Genomics">
        <title>Comparative genomics of the classical Bordetella subspecies: the evolution and exchange of virulence-associated diversity amongst closely related pathogens.</title>
        <authorList>
            <person name="Park J."/>
            <person name="Zhang Y."/>
            <person name="Buboltz A.M."/>
            <person name="Zhang X."/>
            <person name="Schuster S.C."/>
            <person name="Ahuja U."/>
            <person name="Liu M."/>
            <person name="Miller J.F."/>
            <person name="Sebaihia M."/>
            <person name="Bentley S.D."/>
            <person name="Parkhill J."/>
            <person name="Harvill E.T."/>
        </authorList>
    </citation>
    <scope>NUCLEOTIDE SEQUENCE [LARGE SCALE GENOMIC DNA]</scope>
    <source>
        <strain evidence="11 12">253</strain>
    </source>
</reference>
<dbReference type="PROSITE" id="PS50198">
    <property type="entry name" value="PPIC_PPIASE_2"/>
    <property type="match status" value="1"/>
</dbReference>
<evidence type="ECO:0000256" key="5">
    <source>
        <dbReference type="ARBA" id="ARBA00023110"/>
    </source>
</evidence>
<feature type="signal peptide" evidence="9">
    <location>
        <begin position="1"/>
        <end position="19"/>
    </location>
</feature>
<dbReference type="GO" id="GO:0003755">
    <property type="term" value="F:peptidyl-prolyl cis-trans isomerase activity"/>
    <property type="evidence" value="ECO:0007669"/>
    <property type="project" value="UniProtKB-KW"/>
</dbReference>
<dbReference type="Proteomes" id="UP000007564">
    <property type="component" value="Chromosome"/>
</dbReference>
<comment type="catalytic activity">
    <reaction evidence="1">
        <text>[protein]-peptidylproline (omega=180) = [protein]-peptidylproline (omega=0)</text>
        <dbReference type="Rhea" id="RHEA:16237"/>
        <dbReference type="Rhea" id="RHEA-COMP:10747"/>
        <dbReference type="Rhea" id="RHEA-COMP:10748"/>
        <dbReference type="ChEBI" id="CHEBI:83833"/>
        <dbReference type="ChEBI" id="CHEBI:83834"/>
        <dbReference type="EC" id="5.2.1.8"/>
    </reaction>
</comment>
<dbReference type="EC" id="5.2.1.8" evidence="3"/>
<evidence type="ECO:0000256" key="2">
    <source>
        <dbReference type="ARBA" id="ARBA00007656"/>
    </source>
</evidence>
<evidence type="ECO:0000259" key="10">
    <source>
        <dbReference type="PROSITE" id="PS50198"/>
    </source>
</evidence>
<feature type="compositionally biased region" description="Basic and acidic residues" evidence="8">
    <location>
        <begin position="158"/>
        <end position="175"/>
    </location>
</feature>
<dbReference type="Pfam" id="PF13616">
    <property type="entry name" value="Rotamase_3"/>
    <property type="match status" value="1"/>
</dbReference>
<sequence length="258" mass="28937">MKRIAMLAAACVIAVPAFAQNVATVNGKPITQKSLDEFVKLVVSQGATDSPQLREQIKQEMINRQVFVQAAEKDGVAKQADVQTEIELARQGILVRALMADYLQKHPVTDAQVKAEYEKIKKEQAGKMEYKVRHILVEDEKTANDLLAQVKSNKSKFDDLAKKNSKDPGSAERGGDLGWAPATNYVQPFAEAVTKLKKGQLVDKPVQTQFGWHVIQVDDTRPVEFPAMDQVRPQLEEMLRQQTLANYQKQLREQAKIQ</sequence>
<dbReference type="AlphaFoldDB" id="A0A0C6PA49"/>
<evidence type="ECO:0000256" key="1">
    <source>
        <dbReference type="ARBA" id="ARBA00000971"/>
    </source>
</evidence>
<dbReference type="SUPFAM" id="SSF54534">
    <property type="entry name" value="FKBP-like"/>
    <property type="match status" value="1"/>
</dbReference>
<dbReference type="InterPro" id="IPR000297">
    <property type="entry name" value="PPIase_PpiC"/>
</dbReference>
<evidence type="ECO:0000313" key="11">
    <source>
        <dbReference type="EMBL" id="CCJ56526.1"/>
    </source>
</evidence>
<dbReference type="HOGENOM" id="CLU_034646_1_1_4"/>
<feature type="domain" description="PpiC" evidence="10">
    <location>
        <begin position="127"/>
        <end position="219"/>
    </location>
</feature>
<evidence type="ECO:0000256" key="9">
    <source>
        <dbReference type="SAM" id="SignalP"/>
    </source>
</evidence>
<dbReference type="Gene3D" id="1.10.8.1040">
    <property type="match status" value="1"/>
</dbReference>
<dbReference type="InterPro" id="IPR023058">
    <property type="entry name" value="PPIase_PpiC_CS"/>
</dbReference>
<dbReference type="Gene3D" id="3.10.50.40">
    <property type="match status" value="1"/>
</dbReference>
<evidence type="ECO:0000256" key="3">
    <source>
        <dbReference type="ARBA" id="ARBA00013194"/>
    </source>
</evidence>
<dbReference type="EMBL" id="HE965806">
    <property type="protein sequence ID" value="CCJ56526.1"/>
    <property type="molecule type" value="Genomic_DNA"/>
</dbReference>
<dbReference type="OrthoDB" id="14196at2"/>
<keyword evidence="6 7" id="KW-0413">Isomerase</keyword>
<dbReference type="InterPro" id="IPR046357">
    <property type="entry name" value="PPIase_dom_sf"/>
</dbReference>
<evidence type="ECO:0000256" key="7">
    <source>
        <dbReference type="PROSITE-ProRule" id="PRU00278"/>
    </source>
</evidence>